<dbReference type="Pfam" id="PF12823">
    <property type="entry name" value="DUF3817"/>
    <property type="match status" value="1"/>
</dbReference>
<keyword evidence="4 6" id="KW-1133">Transmembrane helix</keyword>
<dbReference type="PANTHER" id="PTHR40077:SF2">
    <property type="entry name" value="MEMBRANE PROTEIN"/>
    <property type="match status" value="1"/>
</dbReference>
<dbReference type="NCBIfam" id="TIGR03954">
    <property type="entry name" value="integ_memb_HG"/>
    <property type="match status" value="1"/>
</dbReference>
<proteinExistence type="predicted"/>
<evidence type="ECO:0000313" key="8">
    <source>
        <dbReference type="EMBL" id="MFA1538929.1"/>
    </source>
</evidence>
<keyword evidence="5 6" id="KW-0472">Membrane</keyword>
<name>A0ABV4QA97_9ACTN</name>
<keyword evidence="3 6" id="KW-0812">Transmembrane</keyword>
<feature type="transmembrane region" description="Helical" evidence="6">
    <location>
        <begin position="40"/>
        <end position="58"/>
    </location>
</feature>
<evidence type="ECO:0000256" key="6">
    <source>
        <dbReference type="SAM" id="Phobius"/>
    </source>
</evidence>
<evidence type="ECO:0000313" key="9">
    <source>
        <dbReference type="Proteomes" id="UP001569963"/>
    </source>
</evidence>
<feature type="transmembrane region" description="Helical" evidence="6">
    <location>
        <begin position="6"/>
        <end position="28"/>
    </location>
</feature>
<feature type="domain" description="DUF3817" evidence="7">
    <location>
        <begin position="6"/>
        <end position="93"/>
    </location>
</feature>
<comment type="caution">
    <text evidence="8">The sequence shown here is derived from an EMBL/GenBank/DDBJ whole genome shotgun (WGS) entry which is preliminary data.</text>
</comment>
<reference evidence="8 9" key="1">
    <citation type="submission" date="2023-11" db="EMBL/GenBank/DDBJ databases">
        <title>Actinomadura monticuli sp. nov., isolated from volcanic ash.</title>
        <authorList>
            <person name="Lee S.D."/>
            <person name="Yang H."/>
            <person name="Kim I.S."/>
        </authorList>
    </citation>
    <scope>NUCLEOTIDE SEQUENCE [LARGE SCALE GENOMIC DNA]</scope>
    <source>
        <strain evidence="8 9">DLS-62</strain>
    </source>
</reference>
<evidence type="ECO:0000259" key="7">
    <source>
        <dbReference type="Pfam" id="PF12823"/>
    </source>
</evidence>
<evidence type="ECO:0000256" key="4">
    <source>
        <dbReference type="ARBA" id="ARBA00022989"/>
    </source>
</evidence>
<keyword evidence="9" id="KW-1185">Reference proteome</keyword>
<evidence type="ECO:0000256" key="2">
    <source>
        <dbReference type="ARBA" id="ARBA00022475"/>
    </source>
</evidence>
<dbReference type="Proteomes" id="UP001569963">
    <property type="component" value="Unassembled WGS sequence"/>
</dbReference>
<protein>
    <submittedName>
        <fullName evidence="8">DUF3817 domain-containing protein</fullName>
    </submittedName>
</protein>
<accession>A0ABV4QA97</accession>
<gene>
    <name evidence="8" type="ORF">SM611_08315</name>
</gene>
<dbReference type="PANTHER" id="PTHR40077">
    <property type="entry name" value="MEMBRANE PROTEIN-RELATED"/>
    <property type="match status" value="1"/>
</dbReference>
<dbReference type="InterPro" id="IPR023845">
    <property type="entry name" value="DUF3817_TM"/>
</dbReference>
<evidence type="ECO:0000256" key="3">
    <source>
        <dbReference type="ARBA" id="ARBA00022692"/>
    </source>
</evidence>
<organism evidence="8 9">
    <name type="scientific">Actinomadura monticuli</name>
    <dbReference type="NCBI Taxonomy" id="3097367"/>
    <lineage>
        <taxon>Bacteria</taxon>
        <taxon>Bacillati</taxon>
        <taxon>Actinomycetota</taxon>
        <taxon>Actinomycetes</taxon>
        <taxon>Streptosporangiales</taxon>
        <taxon>Thermomonosporaceae</taxon>
        <taxon>Actinomadura</taxon>
    </lineage>
</organism>
<evidence type="ECO:0000256" key="1">
    <source>
        <dbReference type="ARBA" id="ARBA00004651"/>
    </source>
</evidence>
<keyword evidence="2" id="KW-1003">Cell membrane</keyword>
<dbReference type="RefSeq" id="WP_371948504.1">
    <property type="nucleotide sequence ID" value="NZ_JAXCEI010000003.1"/>
</dbReference>
<dbReference type="EMBL" id="JAXCEI010000003">
    <property type="protein sequence ID" value="MFA1538929.1"/>
    <property type="molecule type" value="Genomic_DNA"/>
</dbReference>
<feature type="transmembrane region" description="Helical" evidence="6">
    <location>
        <begin position="64"/>
        <end position="87"/>
    </location>
</feature>
<evidence type="ECO:0000256" key="5">
    <source>
        <dbReference type="ARBA" id="ARBA00023136"/>
    </source>
</evidence>
<comment type="subcellular location">
    <subcellularLocation>
        <location evidence="1">Cell membrane</location>
        <topology evidence="1">Multi-pass membrane protein</topology>
    </subcellularLocation>
</comment>
<sequence length="119" mass="12679">MEGAVTRYRILALIVGTLLVLLAIGMVLKYGPTDMPEMAGIVSPIHGLFYMVYVALAFDLWRRTGWPVGTMVLIVLGGVVPLMTFFVERKVVREARALAAAKAGKAADAEADAGAEASV</sequence>